<dbReference type="GO" id="GO:0071793">
    <property type="term" value="P:bacillithiol biosynthetic process"/>
    <property type="evidence" value="ECO:0007669"/>
    <property type="project" value="InterPro"/>
</dbReference>
<gene>
    <name evidence="1" type="primary">bshB1</name>
    <name evidence="1" type="ORF">ABV298_03395</name>
</gene>
<accession>A0AAU8FNY8</accession>
<dbReference type="InterPro" id="IPR003737">
    <property type="entry name" value="GlcNAc_PI_deacetylase-related"/>
</dbReference>
<dbReference type="Pfam" id="PF02585">
    <property type="entry name" value="PIG-L"/>
    <property type="match status" value="1"/>
</dbReference>
<dbReference type="SUPFAM" id="SSF102588">
    <property type="entry name" value="LmbE-like"/>
    <property type="match status" value="1"/>
</dbReference>
<dbReference type="PANTHER" id="PTHR12993:SF30">
    <property type="entry name" value="N-ACETYL-ALPHA-D-GLUCOSAMINYL L-MALATE DEACETYLASE 1"/>
    <property type="match status" value="1"/>
</dbReference>
<dbReference type="RefSeq" id="WP_353720786.1">
    <property type="nucleotide sequence ID" value="NZ_CP159289.1"/>
</dbReference>
<proteinExistence type="predicted"/>
<name>A0AAU8FNY8_9BACT</name>
<protein>
    <submittedName>
        <fullName evidence="1">Bacillithiol biosynthesis deacetylase BshB1</fullName>
    </submittedName>
</protein>
<dbReference type="Gene3D" id="3.40.50.10320">
    <property type="entry name" value="LmbE-like"/>
    <property type="match status" value="1"/>
</dbReference>
<dbReference type="InterPro" id="IPR023842">
    <property type="entry name" value="Bacillithiol_biosynth_BshB1"/>
</dbReference>
<sequence>MKLDILAVTAHPDDVELCCAGTLLAQIALGKKVGIVDLTRGELGTRGTPEGRIQEGLDAARILGVEVRENVELADGFFRNNEAHQKAIIPFIRKYRPEIVITNAVHDRHPDHGRGGQLVSDACFYSGLRMVKTYDERGDEQEAWRPKQVFHSIQDRYIDPDFIVDITEFHDRKIEAIKAFKSQFHVPGYKGNNEPQSYISTPEFLEFIIARAQEMGHAIGVKYGEGFTTARKLGVKDLSVFL</sequence>
<dbReference type="EMBL" id="CP159289">
    <property type="protein sequence ID" value="XCH25486.1"/>
    <property type="molecule type" value="Genomic_DNA"/>
</dbReference>
<dbReference type="NCBIfam" id="TIGR04001">
    <property type="entry name" value="thiol_BshB1"/>
    <property type="match status" value="1"/>
</dbReference>
<dbReference type="InterPro" id="IPR024078">
    <property type="entry name" value="LmbE-like_dom_sf"/>
</dbReference>
<dbReference type="AlphaFoldDB" id="A0AAU8FNY8"/>
<dbReference type="GO" id="GO:0016811">
    <property type="term" value="F:hydrolase activity, acting on carbon-nitrogen (but not peptide) bonds, in linear amides"/>
    <property type="evidence" value="ECO:0007669"/>
    <property type="project" value="TreeGrafter"/>
</dbReference>
<evidence type="ECO:0000313" key="1">
    <source>
        <dbReference type="EMBL" id="XCH25486.1"/>
    </source>
</evidence>
<dbReference type="PANTHER" id="PTHR12993">
    <property type="entry name" value="N-ACETYLGLUCOSAMINYL-PHOSPHATIDYLINOSITOL DE-N-ACETYLASE-RELATED"/>
    <property type="match status" value="1"/>
</dbReference>
<dbReference type="GO" id="GO:0019213">
    <property type="term" value="F:deacetylase activity"/>
    <property type="evidence" value="ECO:0007669"/>
    <property type="project" value="InterPro"/>
</dbReference>
<organism evidence="1">
    <name type="scientific">Dyadobacter sp. 676</name>
    <dbReference type="NCBI Taxonomy" id="3088362"/>
    <lineage>
        <taxon>Bacteria</taxon>
        <taxon>Pseudomonadati</taxon>
        <taxon>Bacteroidota</taxon>
        <taxon>Cytophagia</taxon>
        <taxon>Cytophagales</taxon>
        <taxon>Spirosomataceae</taxon>
        <taxon>Dyadobacter</taxon>
    </lineage>
</organism>
<reference evidence="1" key="1">
    <citation type="submission" date="2024-06" db="EMBL/GenBank/DDBJ databases">
        <title>Sequencing and assembly of the genome of Dyadobacter sp. strain 676, a symbiont of Cyamopsis tetragonoloba.</title>
        <authorList>
            <person name="Guro P."/>
            <person name="Sazanova A."/>
            <person name="Kuznetsova I."/>
            <person name="Belimov A."/>
            <person name="Safronova V."/>
        </authorList>
    </citation>
    <scope>NUCLEOTIDE SEQUENCE</scope>
    <source>
        <strain evidence="1">676</strain>
    </source>
</reference>